<keyword evidence="4" id="KW-1185">Reference proteome</keyword>
<keyword evidence="1" id="KW-0732">Signal</keyword>
<evidence type="ECO:0000313" key="4">
    <source>
        <dbReference type="Proteomes" id="UP000054495"/>
    </source>
</evidence>
<gene>
    <name evidence="3" type="ORF">ANCCEY_10709</name>
</gene>
<dbReference type="InterPro" id="IPR001304">
    <property type="entry name" value="C-type_lectin-like"/>
</dbReference>
<evidence type="ECO:0000313" key="3">
    <source>
        <dbReference type="EMBL" id="EPB70198.1"/>
    </source>
</evidence>
<dbReference type="SMART" id="SM00034">
    <property type="entry name" value="CLECT"/>
    <property type="match status" value="1"/>
</dbReference>
<sequence>MMSRSLYLLALIIPVIAFPLEPDGSGDPARCVCPPLADAVPSSTAAPQMCVCPVLDEPSTTTSTAAPELCVCPPAEEPTTTEAPKLCVCPALEEPSTTSTAAPELCVCPTPEEPTTTEATKLCVCPAQEEPTTTPAPCVCPALEEPTTTAAPCICPAQEEPTTTPAPCVCPEETTPAPVCECPVYEEPTTTTTTAPPPPPRPPCCCCVGRRTNCGCGCGGGCNGGCGRPAQAEVVEQPRPSGDMLVCPDGWIRYQQSCYYMEMAKMDMQSAERACNEKGGSLFVADSIGEFNEVMKESPLYFWSWIGLGQNEAGGYPKWHAQTGPSSFKCLPADYGNLPVWDGAYGMNPAELKWLVTPFSSYANGWSTAATCVAHYNIDTYASTYLYFYPCSYQFHSICERNYTLLNL</sequence>
<organism evidence="3 4">
    <name type="scientific">Ancylostoma ceylanicum</name>
    <dbReference type="NCBI Taxonomy" id="53326"/>
    <lineage>
        <taxon>Eukaryota</taxon>
        <taxon>Metazoa</taxon>
        <taxon>Ecdysozoa</taxon>
        <taxon>Nematoda</taxon>
        <taxon>Chromadorea</taxon>
        <taxon>Rhabditida</taxon>
        <taxon>Rhabditina</taxon>
        <taxon>Rhabditomorpha</taxon>
        <taxon>Strongyloidea</taxon>
        <taxon>Ancylostomatidae</taxon>
        <taxon>Ancylostomatinae</taxon>
        <taxon>Ancylostoma</taxon>
    </lineage>
</organism>
<feature type="chain" id="PRO_5002306899" description="C-type lectin domain-containing protein" evidence="1">
    <location>
        <begin position="18"/>
        <end position="408"/>
    </location>
</feature>
<dbReference type="InterPro" id="IPR016187">
    <property type="entry name" value="CTDL_fold"/>
</dbReference>
<protein>
    <recommendedName>
        <fullName evidence="2">C-type lectin domain-containing protein</fullName>
    </recommendedName>
</protein>
<evidence type="ECO:0000256" key="1">
    <source>
        <dbReference type="SAM" id="SignalP"/>
    </source>
</evidence>
<dbReference type="AlphaFoldDB" id="A0A0D6LG84"/>
<dbReference type="Gene3D" id="3.10.100.10">
    <property type="entry name" value="Mannose-Binding Protein A, subunit A"/>
    <property type="match status" value="1"/>
</dbReference>
<proteinExistence type="predicted"/>
<dbReference type="SUPFAM" id="SSF56436">
    <property type="entry name" value="C-type lectin-like"/>
    <property type="match status" value="1"/>
</dbReference>
<dbReference type="EMBL" id="KE125215">
    <property type="protein sequence ID" value="EPB70198.1"/>
    <property type="molecule type" value="Genomic_DNA"/>
</dbReference>
<dbReference type="Pfam" id="PF00059">
    <property type="entry name" value="Lectin_C"/>
    <property type="match status" value="1"/>
</dbReference>
<reference evidence="3 4" key="1">
    <citation type="submission" date="2013-05" db="EMBL/GenBank/DDBJ databases">
        <title>Draft genome of the parasitic nematode Anyclostoma ceylanicum.</title>
        <authorList>
            <person name="Mitreva M."/>
        </authorList>
    </citation>
    <scope>NUCLEOTIDE SEQUENCE [LARGE SCALE GENOMIC DNA]</scope>
</reference>
<dbReference type="PROSITE" id="PS50041">
    <property type="entry name" value="C_TYPE_LECTIN_2"/>
    <property type="match status" value="1"/>
</dbReference>
<dbReference type="InterPro" id="IPR016186">
    <property type="entry name" value="C-type_lectin-like/link_sf"/>
</dbReference>
<feature type="signal peptide" evidence="1">
    <location>
        <begin position="1"/>
        <end position="17"/>
    </location>
</feature>
<evidence type="ECO:0000259" key="2">
    <source>
        <dbReference type="PROSITE" id="PS50041"/>
    </source>
</evidence>
<feature type="domain" description="C-type lectin" evidence="2">
    <location>
        <begin position="254"/>
        <end position="400"/>
    </location>
</feature>
<accession>A0A0D6LG84</accession>
<name>A0A0D6LG84_9BILA</name>
<dbReference type="Proteomes" id="UP000054495">
    <property type="component" value="Unassembled WGS sequence"/>
</dbReference>